<dbReference type="Proteomes" id="UP001294412">
    <property type="component" value="Unassembled WGS sequence"/>
</dbReference>
<dbReference type="RefSeq" id="WP_322187649.1">
    <property type="nucleotide sequence ID" value="NZ_JAXLPB010000004.1"/>
</dbReference>
<keyword evidence="1" id="KW-0732">Signal</keyword>
<comment type="caution">
    <text evidence="3">The sequence shown here is derived from an EMBL/GenBank/DDBJ whole genome shotgun (WGS) entry which is preliminary data.</text>
</comment>
<feature type="domain" description="SAF" evidence="2">
    <location>
        <begin position="42"/>
        <end position="110"/>
    </location>
</feature>
<sequence>MLRYLVLAAALSSGGAAAWLTVDGGSAPETTAPALQAPIQMTDILVAAGNVEEGGRLSADTLRWQPWPANAVLRTFVTRDVRPDALEEFEGTLVRKALLDGDPISESHMAPANAGFMSALLPAGKRAVAVKVSAESSAGGFVLPNDRVDVVHTTTITLDSGTETTSQVILDNVRVLAVDQSQTGDSEGNQKTVLGQTATLELDIGQVKTITAAQATGSLTLALRSVADIAAVSPAAPPQAAIARPRMPEKLLVTVRRNGKAETVEVKRHTRVSVQKAN</sequence>
<organism evidence="3 4">
    <name type="scientific">Fulvimarina uroteuthidis</name>
    <dbReference type="NCBI Taxonomy" id="3098149"/>
    <lineage>
        <taxon>Bacteria</taxon>
        <taxon>Pseudomonadati</taxon>
        <taxon>Pseudomonadota</taxon>
        <taxon>Alphaproteobacteria</taxon>
        <taxon>Hyphomicrobiales</taxon>
        <taxon>Aurantimonadaceae</taxon>
        <taxon>Fulvimarina</taxon>
    </lineage>
</organism>
<proteinExistence type="predicted"/>
<dbReference type="Pfam" id="PF08666">
    <property type="entry name" value="SAF"/>
    <property type="match status" value="1"/>
</dbReference>
<keyword evidence="4" id="KW-1185">Reference proteome</keyword>
<reference evidence="3 4" key="1">
    <citation type="submission" date="2023-12" db="EMBL/GenBank/DDBJ databases">
        <title>Description of Novel Strain Fulvimarina sp. 2208YS6-2-32 isolated from Uroteuthis (Photololigo) edulis.</title>
        <authorList>
            <person name="Park J.-S."/>
        </authorList>
    </citation>
    <scope>NUCLEOTIDE SEQUENCE [LARGE SCALE GENOMIC DNA]</scope>
    <source>
        <strain evidence="3 4">2208YS6-2-32</strain>
    </source>
</reference>
<name>A0ABU5I5N7_9HYPH</name>
<feature type="signal peptide" evidence="1">
    <location>
        <begin position="1"/>
        <end position="18"/>
    </location>
</feature>
<dbReference type="Pfam" id="PF16976">
    <property type="entry name" value="RcpC"/>
    <property type="match status" value="1"/>
</dbReference>
<evidence type="ECO:0000313" key="4">
    <source>
        <dbReference type="Proteomes" id="UP001294412"/>
    </source>
</evidence>
<dbReference type="SMART" id="SM00858">
    <property type="entry name" value="SAF"/>
    <property type="match status" value="1"/>
</dbReference>
<protein>
    <submittedName>
        <fullName evidence="3">Flp pilus assembly protein CpaB</fullName>
    </submittedName>
</protein>
<dbReference type="CDD" id="cd11614">
    <property type="entry name" value="SAF_CpaB_FlgA_like"/>
    <property type="match status" value="1"/>
</dbReference>
<evidence type="ECO:0000259" key="2">
    <source>
        <dbReference type="SMART" id="SM00858"/>
    </source>
</evidence>
<feature type="chain" id="PRO_5046118933" evidence="1">
    <location>
        <begin position="19"/>
        <end position="278"/>
    </location>
</feature>
<dbReference type="NCBIfam" id="TIGR03177">
    <property type="entry name" value="pilus_cpaB"/>
    <property type="match status" value="1"/>
</dbReference>
<accession>A0ABU5I5N7</accession>
<dbReference type="EMBL" id="JAXLPB010000004">
    <property type="protein sequence ID" value="MDY8110124.1"/>
    <property type="molecule type" value="Genomic_DNA"/>
</dbReference>
<dbReference type="InterPro" id="IPR017592">
    <property type="entry name" value="Pilus_assmbl_Flp-typ_CpaB"/>
</dbReference>
<gene>
    <name evidence="3" type="primary">cpaB</name>
    <name evidence="3" type="ORF">U0C82_13335</name>
</gene>
<evidence type="ECO:0000256" key="1">
    <source>
        <dbReference type="SAM" id="SignalP"/>
    </source>
</evidence>
<dbReference type="InterPro" id="IPR031571">
    <property type="entry name" value="RcpC_dom"/>
</dbReference>
<dbReference type="InterPro" id="IPR013974">
    <property type="entry name" value="SAF"/>
</dbReference>
<evidence type="ECO:0000313" key="3">
    <source>
        <dbReference type="EMBL" id="MDY8110124.1"/>
    </source>
</evidence>